<feature type="region of interest" description="Disordered" evidence="2">
    <location>
        <begin position="851"/>
        <end position="892"/>
    </location>
</feature>
<evidence type="ECO:0000256" key="1">
    <source>
        <dbReference type="PROSITE-ProRule" id="PRU00325"/>
    </source>
</evidence>
<dbReference type="PROSITE" id="PS50966">
    <property type="entry name" value="ZF_SWIM"/>
    <property type="match status" value="1"/>
</dbReference>
<feature type="compositionally biased region" description="Low complexity" evidence="2">
    <location>
        <begin position="863"/>
        <end position="884"/>
    </location>
</feature>
<dbReference type="GO" id="GO:0008270">
    <property type="term" value="F:zinc ion binding"/>
    <property type="evidence" value="ECO:0007669"/>
    <property type="project" value="UniProtKB-KW"/>
</dbReference>
<evidence type="ECO:0000256" key="2">
    <source>
        <dbReference type="SAM" id="MobiDB-lite"/>
    </source>
</evidence>
<dbReference type="PANTHER" id="PTHR31569:SF4">
    <property type="entry name" value="SWIM-TYPE DOMAIN-CONTAINING PROTEIN"/>
    <property type="match status" value="1"/>
</dbReference>
<comment type="caution">
    <text evidence="4">The sequence shown here is derived from an EMBL/GenBank/DDBJ whole genome shotgun (WGS) entry which is preliminary data.</text>
</comment>
<dbReference type="EMBL" id="QXGE01000585">
    <property type="protein sequence ID" value="KAE9308345.1"/>
    <property type="molecule type" value="Genomic_DNA"/>
</dbReference>
<dbReference type="Proteomes" id="UP000437068">
    <property type="component" value="Unassembled WGS sequence"/>
</dbReference>
<keyword evidence="1" id="KW-0863">Zinc-finger</keyword>
<name>A0A6A4DTT8_9STRA</name>
<feature type="non-terminal residue" evidence="4">
    <location>
        <position position="1"/>
    </location>
</feature>
<keyword evidence="1" id="KW-0862">Zinc</keyword>
<protein>
    <recommendedName>
        <fullName evidence="3">SWIM-type domain-containing protein</fullName>
    </recommendedName>
</protein>
<dbReference type="InterPro" id="IPR048324">
    <property type="entry name" value="ZSWIM1-3_RNaseH-like"/>
</dbReference>
<evidence type="ECO:0000313" key="5">
    <source>
        <dbReference type="Proteomes" id="UP000437068"/>
    </source>
</evidence>
<gene>
    <name evidence="4" type="ORF">PF001_g11204</name>
</gene>
<accession>A0A6A4DTT8</accession>
<proteinExistence type="predicted"/>
<sequence length="892" mass="101185">QTQPLAAATPRHRQTSPPDATSHRRQTQPLAAAGPRRRQTQPLTAARCNSAPPPLRTAAARRNHLEMGSTDSEPEPGDASAEVHAPEVHVPVSSDGQVVAPAIEKRYFATWADFFKHLEVYQDETHQVFKKRTSTSVKARNKTLAERDKITPTTEIPEAFEKYYCRLICTHGWSRASRSAGKRDSYFSMSTKCEAQLSVTVVWAGEMGFRVKVTQQITSHNHTLGQRVYANHPSNRRIDDPEVIDFVDELQAAGAKNKLIMKYLRQRTGKQVTLRDVHNLVAKLRDTRRGATTVESRLECCLRDFCSQTGNAAAIYVDDDKLAQTITFQTQQMRRFFEAFPEVMMIDATHNTNDARYKLFSFMIHDVFGHCVPFVLKGQYVQHALMENESSGCLTDAVTSFKSVNPTWEKVRVIIVDKDFVSTRGDVKREYGVLDREKVEDAVNMMLNAPTETEYDTARKYVYYVVEGKQISSVENVPEPVHPFVKYFRANWHQCRRMWSRFGRSDVPHLGNTTNNRLEAAWGHLKGVLKPTMMLDEGADSELEKLAKEVSQHAYKLVEKQYRVANDRKTFYTVREISNHVRELASSVDPTCTYHLDTKVYRCTCTFMETELLPCRHVIYWRLISDKSPIPLNHIHPRWSLTCPLNIPIEDDKTSDNLVCSSFRVTDSSLRADRHKVLNGTNKFRTAHDVCCRVADLMSRNGRHSGLPENARSTETFRGCGERRRGTSHYANFYCVQLLLRRESAVADFVFVSGYRQSSECQRWRLSPTLIPAASGSEHAKDDRDSLGFTKTKSHSVEITEDTTDTIERISDKSHSYSVTQDKSHSLEVTEDKSYAVNVCAEESHVLDAVPSLPKPKIQMKCPSTDDVPNSSSSDDTSFFVSKSAKSRGALQ</sequence>
<keyword evidence="1" id="KW-0479">Metal-binding</keyword>
<dbReference type="Pfam" id="PF21056">
    <property type="entry name" value="ZSWIM1-3_RNaseH-like"/>
    <property type="match status" value="1"/>
</dbReference>
<feature type="region of interest" description="Disordered" evidence="2">
    <location>
        <begin position="1"/>
        <end position="55"/>
    </location>
</feature>
<dbReference type="InterPro" id="IPR052579">
    <property type="entry name" value="Zinc_finger_SWIM"/>
</dbReference>
<feature type="domain" description="SWIM-type" evidence="3">
    <location>
        <begin position="594"/>
        <end position="626"/>
    </location>
</feature>
<dbReference type="InterPro" id="IPR007527">
    <property type="entry name" value="Znf_SWIM"/>
</dbReference>
<organism evidence="4 5">
    <name type="scientific">Phytophthora fragariae</name>
    <dbReference type="NCBI Taxonomy" id="53985"/>
    <lineage>
        <taxon>Eukaryota</taxon>
        <taxon>Sar</taxon>
        <taxon>Stramenopiles</taxon>
        <taxon>Oomycota</taxon>
        <taxon>Peronosporomycetes</taxon>
        <taxon>Peronosporales</taxon>
        <taxon>Peronosporaceae</taxon>
        <taxon>Phytophthora</taxon>
    </lineage>
</organism>
<dbReference type="PANTHER" id="PTHR31569">
    <property type="entry name" value="SWIM-TYPE DOMAIN-CONTAINING PROTEIN"/>
    <property type="match status" value="1"/>
</dbReference>
<dbReference type="AlphaFoldDB" id="A0A6A4DTT8"/>
<reference evidence="4 5" key="1">
    <citation type="submission" date="2018-08" db="EMBL/GenBank/DDBJ databases">
        <title>Genomic investigation of the strawberry pathogen Phytophthora fragariae indicates pathogenicity is determined by transcriptional variation in three key races.</title>
        <authorList>
            <person name="Adams T.M."/>
            <person name="Armitage A.D."/>
            <person name="Sobczyk M.K."/>
            <person name="Bates H.J."/>
            <person name="Dunwell J.M."/>
            <person name="Nellist C.F."/>
            <person name="Harrison R.J."/>
        </authorList>
    </citation>
    <scope>NUCLEOTIDE SEQUENCE [LARGE SCALE GENOMIC DNA]</scope>
    <source>
        <strain evidence="4 5">A4</strain>
    </source>
</reference>
<evidence type="ECO:0000259" key="3">
    <source>
        <dbReference type="PROSITE" id="PS50966"/>
    </source>
</evidence>
<evidence type="ECO:0000313" key="4">
    <source>
        <dbReference type="EMBL" id="KAE9308345.1"/>
    </source>
</evidence>